<sequence>MNQHNPIVIPRKLSFNLKFVVKGPTCDNRGIPTSRFNSIQSMGMNQSGRLSQGHGTNRARYSRLLGVGPNIGRL</sequence>
<dbReference type="AlphaFoldDB" id="A0A2G5EN77"/>
<dbReference type="Proteomes" id="UP000230069">
    <property type="component" value="Unassembled WGS sequence"/>
</dbReference>
<name>A0A2G5EN77_AQUCA</name>
<evidence type="ECO:0000313" key="1">
    <source>
        <dbReference type="EMBL" id="PIA57214.1"/>
    </source>
</evidence>
<dbReference type="EMBL" id="KZ305023">
    <property type="protein sequence ID" value="PIA57214.1"/>
    <property type="molecule type" value="Genomic_DNA"/>
</dbReference>
<organism evidence="1 2">
    <name type="scientific">Aquilegia coerulea</name>
    <name type="common">Rocky mountain columbine</name>
    <dbReference type="NCBI Taxonomy" id="218851"/>
    <lineage>
        <taxon>Eukaryota</taxon>
        <taxon>Viridiplantae</taxon>
        <taxon>Streptophyta</taxon>
        <taxon>Embryophyta</taxon>
        <taxon>Tracheophyta</taxon>
        <taxon>Spermatophyta</taxon>
        <taxon>Magnoliopsida</taxon>
        <taxon>Ranunculales</taxon>
        <taxon>Ranunculaceae</taxon>
        <taxon>Thalictroideae</taxon>
        <taxon>Aquilegia</taxon>
    </lineage>
</organism>
<gene>
    <name evidence="1" type="ORF">AQUCO_00600147v1</name>
</gene>
<reference evidence="1 2" key="1">
    <citation type="submission" date="2017-09" db="EMBL/GenBank/DDBJ databases">
        <title>WGS assembly of Aquilegia coerulea Goldsmith.</title>
        <authorList>
            <person name="Hodges S."/>
            <person name="Kramer E."/>
            <person name="Nordborg M."/>
            <person name="Tomkins J."/>
            <person name="Borevitz J."/>
            <person name="Derieg N."/>
            <person name="Yan J."/>
            <person name="Mihaltcheva S."/>
            <person name="Hayes R.D."/>
            <person name="Rokhsar D."/>
        </authorList>
    </citation>
    <scope>NUCLEOTIDE SEQUENCE [LARGE SCALE GENOMIC DNA]</scope>
    <source>
        <strain evidence="2">cv. Goldsmith</strain>
    </source>
</reference>
<evidence type="ECO:0000313" key="2">
    <source>
        <dbReference type="Proteomes" id="UP000230069"/>
    </source>
</evidence>
<protein>
    <submittedName>
        <fullName evidence="1">Uncharacterized protein</fullName>
    </submittedName>
</protein>
<accession>A0A2G5EN77</accession>
<keyword evidence="2" id="KW-1185">Reference proteome</keyword>
<dbReference type="InParanoid" id="A0A2G5EN77"/>
<proteinExistence type="predicted"/>